<keyword evidence="2" id="KW-0812">Transmembrane</keyword>
<comment type="subcellular location">
    <subcellularLocation>
        <location evidence="1">Membrane</location>
        <topology evidence="1">Multi-pass membrane protein</topology>
    </subcellularLocation>
</comment>
<organism evidence="5">
    <name type="scientific">Cyprideis torosa</name>
    <dbReference type="NCBI Taxonomy" id="163714"/>
    <lineage>
        <taxon>Eukaryota</taxon>
        <taxon>Metazoa</taxon>
        <taxon>Ecdysozoa</taxon>
        <taxon>Arthropoda</taxon>
        <taxon>Crustacea</taxon>
        <taxon>Oligostraca</taxon>
        <taxon>Ostracoda</taxon>
        <taxon>Podocopa</taxon>
        <taxon>Podocopida</taxon>
        <taxon>Cytherocopina</taxon>
        <taxon>Cytheroidea</taxon>
        <taxon>Cytherideidae</taxon>
        <taxon>Cyprideis</taxon>
    </lineage>
</organism>
<protein>
    <submittedName>
        <fullName evidence="5">Uncharacterized protein</fullName>
    </submittedName>
</protein>
<keyword evidence="3" id="KW-1133">Transmembrane helix</keyword>
<dbReference type="AlphaFoldDB" id="A0A7R8WEN4"/>
<evidence type="ECO:0000256" key="1">
    <source>
        <dbReference type="ARBA" id="ARBA00004141"/>
    </source>
</evidence>
<dbReference type="EMBL" id="OB661174">
    <property type="protein sequence ID" value="CAD7227534.1"/>
    <property type="molecule type" value="Genomic_DNA"/>
</dbReference>
<evidence type="ECO:0000256" key="4">
    <source>
        <dbReference type="ARBA" id="ARBA00023136"/>
    </source>
</evidence>
<name>A0A7R8WEN4_9CRUS</name>
<evidence type="ECO:0000256" key="2">
    <source>
        <dbReference type="ARBA" id="ARBA00022692"/>
    </source>
</evidence>
<dbReference type="PANTHER" id="PTHR13531:SF6">
    <property type="entry name" value="TMEM (HUMAN TRANSMEMBRANE PROTEIN) HOMOLOG"/>
    <property type="match status" value="1"/>
</dbReference>
<dbReference type="PANTHER" id="PTHR13531">
    <property type="entry name" value="GEO07735P1-RELATED-RELATED"/>
    <property type="match status" value="1"/>
</dbReference>
<accession>A0A7R8WEN4</accession>
<dbReference type="Pfam" id="PF09799">
    <property type="entry name" value="Transmemb_17"/>
    <property type="match status" value="1"/>
</dbReference>
<evidence type="ECO:0000313" key="5">
    <source>
        <dbReference type="EMBL" id="CAD7227534.1"/>
    </source>
</evidence>
<reference evidence="5" key="1">
    <citation type="submission" date="2020-11" db="EMBL/GenBank/DDBJ databases">
        <authorList>
            <person name="Tran Van P."/>
        </authorList>
    </citation>
    <scope>NUCLEOTIDE SEQUENCE</scope>
</reference>
<gene>
    <name evidence="5" type="ORF">CTOB1V02_LOCUS5438</name>
</gene>
<dbReference type="GO" id="GO:1905515">
    <property type="term" value="P:non-motile cilium assembly"/>
    <property type="evidence" value="ECO:0007669"/>
    <property type="project" value="TreeGrafter"/>
</dbReference>
<proteinExistence type="predicted"/>
<keyword evidence="4" id="KW-0472">Membrane</keyword>
<evidence type="ECO:0000256" key="3">
    <source>
        <dbReference type="ARBA" id="ARBA00022989"/>
    </source>
</evidence>
<dbReference type="GO" id="GO:0035869">
    <property type="term" value="C:ciliary transition zone"/>
    <property type="evidence" value="ECO:0007669"/>
    <property type="project" value="TreeGrafter"/>
</dbReference>
<dbReference type="OrthoDB" id="311720at2759"/>
<dbReference type="InterPro" id="IPR019184">
    <property type="entry name" value="Uncharacterised_TM-17"/>
</dbReference>
<sequence>MEKRVNGLLESVSSRIFPGVVLDGRSQSSPQQGMEVVSSLPLQMCLYFNAFFFPCWLAASLMTLFVKFPYLSEIFQPLAVAMACSVSALEVIRIYLGYSGNLSEKIPELVGFWLLTLLIELPLISFALFSSGLKTIVFERTLNAFLAVLVLLELVFGYMAIQCIAQEQMKRFHLSLKHERNEEKDKED</sequence>
<dbReference type="GO" id="GO:0016020">
    <property type="term" value="C:membrane"/>
    <property type="evidence" value="ECO:0007669"/>
    <property type="project" value="UniProtKB-SubCell"/>
</dbReference>